<keyword evidence="3" id="KW-1185">Reference proteome</keyword>
<dbReference type="InterPro" id="IPR025992">
    <property type="entry name" value="Haem-bd"/>
</dbReference>
<gene>
    <name evidence="2" type="ORF">LQ567_22695</name>
</gene>
<evidence type="ECO:0000313" key="2">
    <source>
        <dbReference type="EMBL" id="MCD2425610.1"/>
    </source>
</evidence>
<dbReference type="RefSeq" id="WP_231008147.1">
    <property type="nucleotide sequence ID" value="NZ_JAJNEC010000007.1"/>
</dbReference>
<name>A0ABS8PX13_9BACT</name>
<dbReference type="SMART" id="SM01235">
    <property type="entry name" value="Haem_bd"/>
    <property type="match status" value="1"/>
</dbReference>
<feature type="domain" description="Haem-binding" evidence="1">
    <location>
        <begin position="12"/>
        <end position="145"/>
    </location>
</feature>
<accession>A0ABS8PX13</accession>
<dbReference type="EMBL" id="JAJNEC010000007">
    <property type="protein sequence ID" value="MCD2425610.1"/>
    <property type="molecule type" value="Genomic_DNA"/>
</dbReference>
<proteinExistence type="predicted"/>
<reference evidence="2 3" key="1">
    <citation type="submission" date="2021-11" db="EMBL/GenBank/DDBJ databases">
        <title>Genomic of Niabella pedocola.</title>
        <authorList>
            <person name="Wu T."/>
        </authorList>
    </citation>
    <scope>NUCLEOTIDE SEQUENCE [LARGE SCALE GENOMIC DNA]</scope>
    <source>
        <strain evidence="2 3">JCM 31011</strain>
    </source>
</reference>
<comment type="caution">
    <text evidence="2">The sequence shown here is derived from an EMBL/GenBank/DDBJ whole genome shotgun (WGS) entry which is preliminary data.</text>
</comment>
<sequence length="150" mass="16842">MKPFHAGTGIVLLLLAGLQLVPRAPRNRATTTAGSFADRFAPPQQVQRALIAACLDCHSNNTRYPWYTVLQPANAWMNRHIQKGKKKLNFDEVAGYGIRKQRMQFSGIINALNEGSMPLRSYTLVHGRLAAEDKEMLIRYFTGLKDRSGK</sequence>
<evidence type="ECO:0000313" key="3">
    <source>
        <dbReference type="Proteomes" id="UP001199816"/>
    </source>
</evidence>
<dbReference type="Pfam" id="PF14376">
    <property type="entry name" value="Haem_bd"/>
    <property type="match status" value="1"/>
</dbReference>
<evidence type="ECO:0000259" key="1">
    <source>
        <dbReference type="SMART" id="SM01235"/>
    </source>
</evidence>
<organism evidence="2 3">
    <name type="scientific">Niabella pedocola</name>
    <dbReference type="NCBI Taxonomy" id="1752077"/>
    <lineage>
        <taxon>Bacteria</taxon>
        <taxon>Pseudomonadati</taxon>
        <taxon>Bacteroidota</taxon>
        <taxon>Chitinophagia</taxon>
        <taxon>Chitinophagales</taxon>
        <taxon>Chitinophagaceae</taxon>
        <taxon>Niabella</taxon>
    </lineage>
</organism>
<protein>
    <submittedName>
        <fullName evidence="2">Heme-binding domain-containing protein</fullName>
    </submittedName>
</protein>
<dbReference type="Proteomes" id="UP001199816">
    <property type="component" value="Unassembled WGS sequence"/>
</dbReference>